<accession>A0A6F9XND0</accession>
<proteinExistence type="predicted"/>
<keyword evidence="1" id="KW-0472">Membrane</keyword>
<dbReference type="Pfam" id="PF08346">
    <property type="entry name" value="AntA"/>
    <property type="match status" value="1"/>
</dbReference>
<keyword evidence="1" id="KW-0812">Transmembrane</keyword>
<organism evidence="3">
    <name type="scientific">Ligilactobacillus agilis</name>
    <dbReference type="NCBI Taxonomy" id="1601"/>
    <lineage>
        <taxon>Bacteria</taxon>
        <taxon>Bacillati</taxon>
        <taxon>Bacillota</taxon>
        <taxon>Bacilli</taxon>
        <taxon>Lactobacillales</taxon>
        <taxon>Lactobacillaceae</taxon>
        <taxon>Ligilactobacillus</taxon>
    </lineage>
</organism>
<reference evidence="3" key="1">
    <citation type="submission" date="2019-10" db="EMBL/GenBank/DDBJ databases">
        <title>Lactobacillus agilis SY212 Whole Genome Sequencing Project.</title>
        <authorList>
            <person name="Suzuki S."/>
            <person name="Endo A."/>
            <person name="Maeno S."/>
            <person name="Shiwa Y."/>
            <person name="Matsutani M."/>
            <person name="Kajikawa A."/>
        </authorList>
    </citation>
    <scope>NUCLEOTIDE SEQUENCE</scope>
    <source>
        <strain evidence="3">SY212</strain>
    </source>
</reference>
<evidence type="ECO:0000256" key="1">
    <source>
        <dbReference type="SAM" id="Phobius"/>
    </source>
</evidence>
<gene>
    <name evidence="3" type="ORF">SY212_18140</name>
</gene>
<dbReference type="PANTHER" id="PTHR36180:SF1">
    <property type="entry name" value="ANTA_ANTB ANTIREPRESSOR DOMAIN-CONTAINING PROTEIN"/>
    <property type="match status" value="1"/>
</dbReference>
<comment type="caution">
    <text evidence="3">The sequence shown here is derived from an EMBL/GenBank/DDBJ whole genome shotgun (WGS) entry which is preliminary data.</text>
</comment>
<dbReference type="Proteomes" id="UP000494265">
    <property type="component" value="Unassembled WGS sequence"/>
</dbReference>
<dbReference type="AlphaFoldDB" id="A0A6F9XND0"/>
<keyword evidence="1" id="KW-1133">Transmembrane helix</keyword>
<evidence type="ECO:0000313" key="3">
    <source>
        <dbReference type="EMBL" id="GET06784.1"/>
    </source>
</evidence>
<name>A0A6F9XND0_9LACO</name>
<feature type="domain" description="AntA/AntB antirepressor" evidence="2">
    <location>
        <begin position="16"/>
        <end position="84"/>
    </location>
</feature>
<dbReference type="RefSeq" id="WP_263863153.1">
    <property type="nucleotide sequence ID" value="NZ_BLAM01000179.1"/>
</dbReference>
<feature type="transmembrane region" description="Helical" evidence="1">
    <location>
        <begin position="128"/>
        <end position="153"/>
    </location>
</feature>
<evidence type="ECO:0000259" key="2">
    <source>
        <dbReference type="Pfam" id="PF08346"/>
    </source>
</evidence>
<dbReference type="EMBL" id="BLAM01000179">
    <property type="protein sequence ID" value="GET06784.1"/>
    <property type="molecule type" value="Genomic_DNA"/>
</dbReference>
<dbReference type="PANTHER" id="PTHR36180">
    <property type="entry name" value="DNA-BINDING PROTEIN-RELATED-RELATED"/>
    <property type="match status" value="1"/>
</dbReference>
<sequence length="154" mass="17572">MDELIKVETKGNEQVVSARELHKGLEIKTRFNEWVSQNFKEFENGQDFMSAVTTADMPNGGVKQINDYILTIDMAKQLCLMSRTEKGRKYRKYLIEVEKAYKEQQASPFKTWPISCAIVKGSSVGLPYLLFMMIVLLFGMAQEGISSLSWSVIM</sequence>
<dbReference type="InterPro" id="IPR013557">
    <property type="entry name" value="AntA/B_antirep"/>
</dbReference>
<protein>
    <recommendedName>
        <fullName evidence="2">AntA/AntB antirepressor domain-containing protein</fullName>
    </recommendedName>
</protein>